<dbReference type="EMBL" id="CP073754">
    <property type="protein sequence ID" value="QWF71438.1"/>
    <property type="molecule type" value="Genomic_DNA"/>
</dbReference>
<evidence type="ECO:0000313" key="4">
    <source>
        <dbReference type="EMBL" id="QWF71438.1"/>
    </source>
</evidence>
<protein>
    <submittedName>
        <fullName evidence="4">TetR/AcrR family transcriptional regulator</fullName>
    </submittedName>
</protein>
<dbReference type="InterPro" id="IPR039536">
    <property type="entry name" value="TetR_C_Proteobacteria"/>
</dbReference>
<keyword evidence="1 2" id="KW-0238">DNA-binding</keyword>
<keyword evidence="5" id="KW-1185">Reference proteome</keyword>
<dbReference type="GO" id="GO:0003700">
    <property type="term" value="F:DNA-binding transcription factor activity"/>
    <property type="evidence" value="ECO:0007669"/>
    <property type="project" value="TreeGrafter"/>
</dbReference>
<proteinExistence type="predicted"/>
<dbReference type="PROSITE" id="PS50977">
    <property type="entry name" value="HTH_TETR_2"/>
    <property type="match status" value="1"/>
</dbReference>
<organism evidence="4 5">
    <name type="scientific">Methylomonas paludis</name>
    <dbReference type="NCBI Taxonomy" id="1173101"/>
    <lineage>
        <taxon>Bacteria</taxon>
        <taxon>Pseudomonadati</taxon>
        <taxon>Pseudomonadota</taxon>
        <taxon>Gammaproteobacteria</taxon>
        <taxon>Methylococcales</taxon>
        <taxon>Methylococcaceae</taxon>
        <taxon>Methylomonas</taxon>
    </lineage>
</organism>
<dbReference type="Gene3D" id="1.10.357.10">
    <property type="entry name" value="Tetracycline Repressor, domain 2"/>
    <property type="match status" value="1"/>
</dbReference>
<dbReference type="InterPro" id="IPR009057">
    <property type="entry name" value="Homeodomain-like_sf"/>
</dbReference>
<dbReference type="PANTHER" id="PTHR30055">
    <property type="entry name" value="HTH-TYPE TRANSCRIPTIONAL REGULATOR RUTR"/>
    <property type="match status" value="1"/>
</dbReference>
<gene>
    <name evidence="4" type="ORF">KEF85_02830</name>
</gene>
<dbReference type="SUPFAM" id="SSF46689">
    <property type="entry name" value="Homeodomain-like"/>
    <property type="match status" value="1"/>
</dbReference>
<dbReference type="GO" id="GO:0000976">
    <property type="term" value="F:transcription cis-regulatory region binding"/>
    <property type="evidence" value="ECO:0007669"/>
    <property type="project" value="TreeGrafter"/>
</dbReference>
<evidence type="ECO:0000313" key="5">
    <source>
        <dbReference type="Proteomes" id="UP000676649"/>
    </source>
</evidence>
<dbReference type="InterPro" id="IPR001647">
    <property type="entry name" value="HTH_TetR"/>
</dbReference>
<reference evidence="4" key="1">
    <citation type="submission" date="2021-04" db="EMBL/GenBank/DDBJ databases">
        <title>Draft genome sequence data of methanotrophic Methylovulum sp. strain S1L and Methylomonas sp. strain S2AM isolated from boreal lake water columns.</title>
        <authorList>
            <person name="Rissanen A.J."/>
            <person name="Mangayil R."/>
            <person name="Svenning M.M."/>
            <person name="Khanongnuch R."/>
        </authorList>
    </citation>
    <scope>NUCLEOTIDE SEQUENCE</scope>
    <source>
        <strain evidence="4">S2AM</strain>
    </source>
</reference>
<sequence length="212" mass="24068">MVKCGRPCKGDEQLSRDRLLDSARQLFLEYSYGNLTMETIAKDAHVSLRTIYSQFGGKAGLFGAVIRRYSDQFVGTLARDKPLEEALLTFARQFLQSMTLPEIIRIRAILIAESPRFPELALQFYEQGPRRTLNYLAEFFKFQQAAGRIAPFDAEFLAEQYLSLLRGEQYYRLQLGLELPPCDAKICDLAEQATQLFLHGCLLATPTDKTAP</sequence>
<evidence type="ECO:0000256" key="2">
    <source>
        <dbReference type="PROSITE-ProRule" id="PRU00335"/>
    </source>
</evidence>
<dbReference type="PRINTS" id="PR00455">
    <property type="entry name" value="HTHTETR"/>
</dbReference>
<accession>A0A975MP40</accession>
<dbReference type="PANTHER" id="PTHR30055:SF146">
    <property type="entry name" value="HTH-TYPE TRANSCRIPTIONAL DUAL REGULATOR CECR"/>
    <property type="match status" value="1"/>
</dbReference>
<dbReference type="SUPFAM" id="SSF48498">
    <property type="entry name" value="Tetracyclin repressor-like, C-terminal domain"/>
    <property type="match status" value="1"/>
</dbReference>
<evidence type="ECO:0000256" key="1">
    <source>
        <dbReference type="ARBA" id="ARBA00023125"/>
    </source>
</evidence>
<dbReference type="Pfam" id="PF00440">
    <property type="entry name" value="TetR_N"/>
    <property type="match status" value="1"/>
</dbReference>
<dbReference type="Proteomes" id="UP000676649">
    <property type="component" value="Chromosome"/>
</dbReference>
<evidence type="ECO:0000259" key="3">
    <source>
        <dbReference type="PROSITE" id="PS50977"/>
    </source>
</evidence>
<dbReference type="InterPro" id="IPR050109">
    <property type="entry name" value="HTH-type_TetR-like_transc_reg"/>
</dbReference>
<dbReference type="InterPro" id="IPR036271">
    <property type="entry name" value="Tet_transcr_reg_TetR-rel_C_sf"/>
</dbReference>
<feature type="DNA-binding region" description="H-T-H motif" evidence="2">
    <location>
        <begin position="36"/>
        <end position="55"/>
    </location>
</feature>
<dbReference type="Pfam" id="PF14246">
    <property type="entry name" value="TetR_C_7"/>
    <property type="match status" value="1"/>
</dbReference>
<name>A0A975MP40_9GAMM</name>
<feature type="domain" description="HTH tetR-type" evidence="3">
    <location>
        <begin position="13"/>
        <end position="73"/>
    </location>
</feature>
<dbReference type="AlphaFoldDB" id="A0A975MP40"/>
<dbReference type="KEGG" id="mpad:KEF85_02830"/>